<dbReference type="eggNOG" id="ENOG502S34Y">
    <property type="taxonomic scope" value="Eukaryota"/>
</dbReference>
<dbReference type="PANTHER" id="PTHR17005">
    <property type="entry name" value="MALE-ENHANCED ANTIGEN-1"/>
    <property type="match status" value="1"/>
</dbReference>
<dbReference type="Ensembl" id="ENSMODT00000024135.3">
    <property type="protein sequence ID" value="ENSMODP00000023712.3"/>
    <property type="gene ID" value="ENSMODG00000019002.3"/>
</dbReference>
<feature type="region of interest" description="Disordered" evidence="7">
    <location>
        <begin position="1"/>
        <end position="25"/>
    </location>
</feature>
<proteinExistence type="predicted"/>
<dbReference type="RefSeq" id="XP_007483999.1">
    <property type="nucleotide sequence ID" value="XM_007483937.3"/>
</dbReference>
<dbReference type="InterPro" id="IPR009685">
    <property type="entry name" value="MEA1"/>
</dbReference>
<feature type="compositionally biased region" description="Polar residues" evidence="7">
    <location>
        <begin position="51"/>
        <end position="64"/>
    </location>
</feature>
<evidence type="ECO:0000313" key="9">
    <source>
        <dbReference type="Proteomes" id="UP000002280"/>
    </source>
</evidence>
<dbReference type="GO" id="GO:0007283">
    <property type="term" value="P:spermatogenesis"/>
    <property type="evidence" value="ECO:0007669"/>
    <property type="project" value="UniProtKB-KW"/>
</dbReference>
<dbReference type="STRING" id="13616.ENSMODP00000023712"/>
<reference evidence="8 9" key="1">
    <citation type="journal article" date="2007" name="Nature">
        <title>Genome of the marsupial Monodelphis domestica reveals innovation in non-coding sequences.</title>
        <authorList>
            <person name="Mikkelsen T.S."/>
            <person name="Wakefield M.J."/>
            <person name="Aken B."/>
            <person name="Amemiya C.T."/>
            <person name="Chang J.L."/>
            <person name="Duke S."/>
            <person name="Garber M."/>
            <person name="Gentles A.J."/>
            <person name="Goodstadt L."/>
            <person name="Heger A."/>
            <person name="Jurka J."/>
            <person name="Kamal M."/>
            <person name="Mauceli E."/>
            <person name="Searle S.M."/>
            <person name="Sharpe T."/>
            <person name="Baker M.L."/>
            <person name="Batzer M.A."/>
            <person name="Benos P.V."/>
            <person name="Belov K."/>
            <person name="Clamp M."/>
            <person name="Cook A."/>
            <person name="Cuff J."/>
            <person name="Das R."/>
            <person name="Davidow L."/>
            <person name="Deakin J.E."/>
            <person name="Fazzari M.J."/>
            <person name="Glass J.L."/>
            <person name="Grabherr M."/>
            <person name="Greally J.M."/>
            <person name="Gu W."/>
            <person name="Hore T.A."/>
            <person name="Huttley G.A."/>
            <person name="Kleber M."/>
            <person name="Jirtle R.L."/>
            <person name="Koina E."/>
            <person name="Lee J.T."/>
            <person name="Mahony S."/>
            <person name="Marra M.A."/>
            <person name="Miller R.D."/>
            <person name="Nicholls R.D."/>
            <person name="Oda M."/>
            <person name="Papenfuss A.T."/>
            <person name="Parra Z.E."/>
            <person name="Pollock D.D."/>
            <person name="Ray D.A."/>
            <person name="Schein J.E."/>
            <person name="Speed T.P."/>
            <person name="Thompson K."/>
            <person name="VandeBerg J.L."/>
            <person name="Wade C.M."/>
            <person name="Walker J.A."/>
            <person name="Waters P.D."/>
            <person name="Webber C."/>
            <person name="Weidman J.R."/>
            <person name="Xie X."/>
            <person name="Zody M.C."/>
            <person name="Baldwin J."/>
            <person name="Abdouelleil A."/>
            <person name="Abdulkadir J."/>
            <person name="Abebe A."/>
            <person name="Abera B."/>
            <person name="Abreu J."/>
            <person name="Acer S.C."/>
            <person name="Aftuck L."/>
            <person name="Alexander A."/>
            <person name="An P."/>
            <person name="Anderson E."/>
            <person name="Anderson S."/>
            <person name="Arachi H."/>
            <person name="Azer M."/>
            <person name="Bachantsang P."/>
            <person name="Barry A."/>
            <person name="Bayul T."/>
            <person name="Berlin A."/>
            <person name="Bessette D."/>
            <person name="Bloom T."/>
            <person name="Bloom T."/>
            <person name="Boguslavskiy L."/>
            <person name="Bonnet C."/>
            <person name="Boukhgalter B."/>
            <person name="Bourzgui I."/>
            <person name="Brown A."/>
            <person name="Cahill P."/>
            <person name="Channer S."/>
            <person name="Cheshatsang Y."/>
            <person name="Chuda L."/>
            <person name="Citroen M."/>
            <person name="Collymore A."/>
            <person name="Cooke P."/>
            <person name="Costello M."/>
            <person name="D'Aco K."/>
            <person name="Daza R."/>
            <person name="De Haan G."/>
            <person name="DeGray S."/>
            <person name="DeMaso C."/>
            <person name="Dhargay N."/>
            <person name="Dooley K."/>
            <person name="Dooley E."/>
            <person name="Doricent M."/>
            <person name="Dorje P."/>
            <person name="Dorjee K."/>
            <person name="Dupes A."/>
            <person name="Elong R."/>
            <person name="Falk J."/>
            <person name="Farina A."/>
            <person name="Faro S."/>
            <person name="Ferguson D."/>
            <person name="Fisher S."/>
            <person name="Foley C.D."/>
            <person name="Franke A."/>
            <person name="Friedrich D."/>
            <person name="Gadbois L."/>
            <person name="Gearin G."/>
            <person name="Gearin C.R."/>
            <person name="Giannoukos G."/>
            <person name="Goode T."/>
            <person name="Graham J."/>
            <person name="Grandbois E."/>
            <person name="Grewal S."/>
            <person name="Gyaltsen K."/>
            <person name="Hafez N."/>
            <person name="Hagos B."/>
            <person name="Hall J."/>
            <person name="Henson C."/>
            <person name="Hollinger A."/>
            <person name="Honan T."/>
            <person name="Huard M.D."/>
            <person name="Hughes L."/>
            <person name="Hurhula B."/>
            <person name="Husby M.E."/>
            <person name="Kamat A."/>
            <person name="Kanga B."/>
            <person name="Kashin S."/>
            <person name="Khazanovich D."/>
            <person name="Kisner P."/>
            <person name="Lance K."/>
            <person name="Lara M."/>
            <person name="Lee W."/>
            <person name="Lennon N."/>
            <person name="Letendre F."/>
            <person name="LeVine R."/>
            <person name="Lipovsky A."/>
            <person name="Liu X."/>
            <person name="Liu J."/>
            <person name="Liu S."/>
            <person name="Lokyitsang T."/>
            <person name="Lokyitsang Y."/>
            <person name="Lubonja R."/>
            <person name="Lui A."/>
            <person name="MacDonald P."/>
            <person name="Magnisalis V."/>
            <person name="Maru K."/>
            <person name="Matthews C."/>
            <person name="McCusker W."/>
            <person name="McDonough S."/>
            <person name="Mehta T."/>
            <person name="Meldrim J."/>
            <person name="Meneus L."/>
            <person name="Mihai O."/>
            <person name="Mihalev A."/>
            <person name="Mihova T."/>
            <person name="Mittelman R."/>
            <person name="Mlenga V."/>
            <person name="Montmayeur A."/>
            <person name="Mulrain L."/>
            <person name="Navidi A."/>
            <person name="Naylor J."/>
            <person name="Negash T."/>
            <person name="Nguyen T."/>
            <person name="Nguyen N."/>
            <person name="Nicol R."/>
            <person name="Norbu C."/>
            <person name="Norbu N."/>
            <person name="Novod N."/>
            <person name="O'Neill B."/>
            <person name="Osman S."/>
            <person name="Markiewicz E."/>
            <person name="Oyono O.L."/>
            <person name="Patti C."/>
            <person name="Phunkhang P."/>
            <person name="Pierre F."/>
            <person name="Priest M."/>
            <person name="Raghuraman S."/>
            <person name="Rege F."/>
            <person name="Reyes R."/>
            <person name="Rise C."/>
            <person name="Rogov P."/>
            <person name="Ross K."/>
            <person name="Ryan E."/>
            <person name="Settipalli S."/>
            <person name="Shea T."/>
            <person name="Sherpa N."/>
            <person name="Shi L."/>
            <person name="Shih D."/>
            <person name="Sparrow T."/>
            <person name="Spaulding J."/>
            <person name="Stalker J."/>
            <person name="Stange-Thomann N."/>
            <person name="Stavropoulos S."/>
            <person name="Stone C."/>
            <person name="Strader C."/>
            <person name="Tesfaye S."/>
            <person name="Thomson T."/>
            <person name="Thoulutsang Y."/>
            <person name="Thoulutsang D."/>
            <person name="Topham K."/>
            <person name="Topping I."/>
            <person name="Tsamla T."/>
            <person name="Vassiliev H."/>
            <person name="Vo A."/>
            <person name="Wangchuk T."/>
            <person name="Wangdi T."/>
            <person name="Weiand M."/>
            <person name="Wilkinson J."/>
            <person name="Wilson A."/>
            <person name="Yadav S."/>
            <person name="Young G."/>
            <person name="Yu Q."/>
            <person name="Zembek L."/>
            <person name="Zhong D."/>
            <person name="Zimmer A."/>
            <person name="Zwirko Z."/>
            <person name="Jaffe D.B."/>
            <person name="Alvarez P."/>
            <person name="Brockman W."/>
            <person name="Butler J."/>
            <person name="Chin C."/>
            <person name="Gnerre S."/>
            <person name="MacCallum I."/>
            <person name="Graves J.A."/>
            <person name="Ponting C.P."/>
            <person name="Breen M."/>
            <person name="Samollow P.B."/>
            <person name="Lander E.S."/>
            <person name="Lindblad-Toh K."/>
        </authorList>
    </citation>
    <scope>NUCLEOTIDE SEQUENCE [LARGE SCALE GENOMIC DNA]</scope>
</reference>
<dbReference type="OMA" id="SIPMDPD"/>
<feature type="compositionally biased region" description="Acidic residues" evidence="7">
    <location>
        <begin position="71"/>
        <end position="81"/>
    </location>
</feature>
<dbReference type="GO" id="GO:0005737">
    <property type="term" value="C:cytoplasm"/>
    <property type="evidence" value="ECO:0007669"/>
    <property type="project" value="Ensembl"/>
</dbReference>
<dbReference type="GeneTree" id="ENSGT00390000016927"/>
<reference evidence="8" key="2">
    <citation type="submission" date="2025-08" db="UniProtKB">
        <authorList>
            <consortium name="Ensembl"/>
        </authorList>
    </citation>
    <scope>IDENTIFICATION</scope>
</reference>
<keyword evidence="5" id="KW-0221">Differentiation</keyword>
<organism evidence="8 9">
    <name type="scientific">Monodelphis domestica</name>
    <name type="common">Gray short-tailed opossum</name>
    <dbReference type="NCBI Taxonomy" id="13616"/>
    <lineage>
        <taxon>Eukaryota</taxon>
        <taxon>Metazoa</taxon>
        <taxon>Chordata</taxon>
        <taxon>Craniata</taxon>
        <taxon>Vertebrata</taxon>
        <taxon>Euteleostomi</taxon>
        <taxon>Mammalia</taxon>
        <taxon>Metatheria</taxon>
        <taxon>Didelphimorphia</taxon>
        <taxon>Didelphidae</taxon>
        <taxon>Monodelphis</taxon>
    </lineage>
</organism>
<evidence type="ECO:0000256" key="7">
    <source>
        <dbReference type="SAM" id="MobiDB-lite"/>
    </source>
</evidence>
<evidence type="ECO:0000256" key="4">
    <source>
        <dbReference type="ARBA" id="ARBA00022553"/>
    </source>
</evidence>
<keyword evidence="3" id="KW-0217">Developmental protein</keyword>
<evidence type="ECO:0000313" key="8">
    <source>
        <dbReference type="Ensembl" id="ENSMODP00000023712.3"/>
    </source>
</evidence>
<dbReference type="OrthoDB" id="5593200at2759"/>
<keyword evidence="6" id="KW-0744">Spermatogenesis</keyword>
<name>F7CP91_MONDO</name>
<sequence length="207" mass="22732">MGAGEGEKIPYVEARRGELPERSEETPLWARACMAAVVLGKDKMGPERIFPNQNEDLGQHQGPTEGTGDWSSEEPEEEPEDLGPGPTDYSYQPLNQDPEQEEVELAPVEAIEDAVTDIQERIQALGLHLPDPPVESEDEEEEGAVALSSRSSIPMDPEHVELVKRTMAGISLPAPGVPAWAQEISDAQWEDVVQKTLQARQATSTWK</sequence>
<evidence type="ECO:0000256" key="5">
    <source>
        <dbReference type="ARBA" id="ARBA00022782"/>
    </source>
</evidence>
<dbReference type="Bgee" id="ENSMODG00000019002">
    <property type="expression patterns" value="Expressed in placenta and 20 other cell types or tissues"/>
</dbReference>
<dbReference type="HOGENOM" id="CLU_096511_0_0_1"/>
<keyword evidence="4" id="KW-0597">Phosphoprotein</keyword>
<feature type="region of interest" description="Disordered" evidence="7">
    <location>
        <begin position="42"/>
        <end position="103"/>
    </location>
</feature>
<evidence type="ECO:0000256" key="1">
    <source>
        <dbReference type="ARBA" id="ARBA00002540"/>
    </source>
</evidence>
<dbReference type="FunCoup" id="F7CP91">
    <property type="interactions" value="566"/>
</dbReference>
<dbReference type="AlphaFoldDB" id="F7CP91"/>
<reference evidence="8" key="3">
    <citation type="submission" date="2025-09" db="UniProtKB">
        <authorList>
            <consortium name="Ensembl"/>
        </authorList>
    </citation>
    <scope>IDENTIFICATION</scope>
</reference>
<feature type="compositionally biased region" description="Acidic residues" evidence="7">
    <location>
        <begin position="134"/>
        <end position="143"/>
    </location>
</feature>
<dbReference type="Pfam" id="PF06910">
    <property type="entry name" value="MEA1"/>
    <property type="match status" value="1"/>
</dbReference>
<dbReference type="GO" id="GO:0030154">
    <property type="term" value="P:cell differentiation"/>
    <property type="evidence" value="ECO:0007669"/>
    <property type="project" value="UniProtKB-KW"/>
</dbReference>
<dbReference type="Proteomes" id="UP000002280">
    <property type="component" value="Chromosome 2"/>
</dbReference>
<evidence type="ECO:0000256" key="6">
    <source>
        <dbReference type="ARBA" id="ARBA00022871"/>
    </source>
</evidence>
<feature type="region of interest" description="Disordered" evidence="7">
    <location>
        <begin position="129"/>
        <end position="153"/>
    </location>
</feature>
<comment type="function">
    <text evidence="1">May play an important role in spermatogenesis and/or testis development.</text>
</comment>
<evidence type="ECO:0000256" key="2">
    <source>
        <dbReference type="ARBA" id="ARBA00022245"/>
    </source>
</evidence>
<gene>
    <name evidence="8" type="primary">MEA1</name>
</gene>
<keyword evidence="9" id="KW-1185">Reference proteome</keyword>
<dbReference type="KEGG" id="mdo:100010798"/>
<dbReference type="GeneID" id="100010798"/>
<protein>
    <recommendedName>
        <fullName evidence="2">Male-enhanced antigen 1</fullName>
    </recommendedName>
</protein>
<evidence type="ECO:0000256" key="3">
    <source>
        <dbReference type="ARBA" id="ARBA00022473"/>
    </source>
</evidence>
<accession>F7CP91</accession>
<dbReference type="InParanoid" id="F7CP91"/>
<dbReference type="CTD" id="4201"/>